<comment type="caution">
    <text evidence="2">The sequence shown here is derived from an EMBL/GenBank/DDBJ whole genome shotgun (WGS) entry which is preliminary data.</text>
</comment>
<evidence type="ECO:0000256" key="1">
    <source>
        <dbReference type="SAM" id="MobiDB-lite"/>
    </source>
</evidence>
<protein>
    <submittedName>
        <fullName evidence="2">Uncharacterized protein</fullName>
    </submittedName>
</protein>
<accession>A0ABT8D4G3</accession>
<reference evidence="3" key="1">
    <citation type="journal article" date="2019" name="Int. J. Syst. Evol. Microbiol.">
        <title>The Global Catalogue of Microorganisms (GCM) 10K type strain sequencing project: providing services to taxonomists for standard genome sequencing and annotation.</title>
        <authorList>
            <consortium name="The Broad Institute Genomics Platform"/>
            <consortium name="The Broad Institute Genome Sequencing Center for Infectious Disease"/>
            <person name="Wu L."/>
            <person name="Ma J."/>
        </authorList>
    </citation>
    <scope>NUCLEOTIDE SEQUENCE [LARGE SCALE GENOMIC DNA]</scope>
    <source>
        <strain evidence="3">CECT 8482</strain>
    </source>
</reference>
<evidence type="ECO:0000313" key="3">
    <source>
        <dbReference type="Proteomes" id="UP001243846"/>
    </source>
</evidence>
<name>A0ABT8D4G3_9RHOB</name>
<evidence type="ECO:0000313" key="2">
    <source>
        <dbReference type="EMBL" id="MDN3710813.1"/>
    </source>
</evidence>
<feature type="region of interest" description="Disordered" evidence="1">
    <location>
        <begin position="1"/>
        <end position="62"/>
    </location>
</feature>
<feature type="compositionally biased region" description="Low complexity" evidence="1">
    <location>
        <begin position="33"/>
        <end position="46"/>
    </location>
</feature>
<feature type="compositionally biased region" description="Polar residues" evidence="1">
    <location>
        <begin position="1"/>
        <end position="11"/>
    </location>
</feature>
<keyword evidence="3" id="KW-1185">Reference proteome</keyword>
<sequence>MPQRLPRSQSGRRAAASTRRFHKADIAKTRPMTPTTSSTDLSLTKLEVAQPSRIRESPPASA</sequence>
<gene>
    <name evidence="2" type="ORF">QWZ10_01350</name>
</gene>
<organism evidence="2 3">
    <name type="scientific">Paracoccus cavernae</name>
    <dbReference type="NCBI Taxonomy" id="1571207"/>
    <lineage>
        <taxon>Bacteria</taxon>
        <taxon>Pseudomonadati</taxon>
        <taxon>Pseudomonadota</taxon>
        <taxon>Alphaproteobacteria</taxon>
        <taxon>Rhodobacterales</taxon>
        <taxon>Paracoccaceae</taxon>
        <taxon>Paracoccus</taxon>
    </lineage>
</organism>
<dbReference type="EMBL" id="JAUFRC010000001">
    <property type="protein sequence ID" value="MDN3710813.1"/>
    <property type="molecule type" value="Genomic_DNA"/>
</dbReference>
<proteinExistence type="predicted"/>
<dbReference type="Proteomes" id="UP001243846">
    <property type="component" value="Unassembled WGS sequence"/>
</dbReference>